<evidence type="ECO:0000313" key="2">
    <source>
        <dbReference type="Proteomes" id="UP001250214"/>
    </source>
</evidence>
<keyword evidence="2" id="KW-1185">Reference proteome</keyword>
<dbReference type="PANTHER" id="PTHR36166:SF1">
    <property type="entry name" value="SRPBCC DOMAIN-CONTAINING PROTEIN"/>
    <property type="match status" value="1"/>
</dbReference>
<proteinExistence type="predicted"/>
<sequence length="144" mass="16087">MRTIETTVTIAAPPRVVWQILVEFEEYQEWNPFIVWAEGSATVGATIKAHITPPGQKGMTHRPVIADADPESRLRWVGTLPIPGLFSGTHEFLLDQENGGTRLVHREEFTGLLVPFLGGTLRRTEVGFGELNRALKERAENRVS</sequence>
<gene>
    <name evidence="1" type="ORF">RIF23_11470</name>
</gene>
<dbReference type="EMBL" id="JAVLVT010000005">
    <property type="protein sequence ID" value="MDS1270918.1"/>
    <property type="molecule type" value="Genomic_DNA"/>
</dbReference>
<dbReference type="Proteomes" id="UP001250214">
    <property type="component" value="Unassembled WGS sequence"/>
</dbReference>
<dbReference type="InterPro" id="IPR023393">
    <property type="entry name" value="START-like_dom_sf"/>
</dbReference>
<evidence type="ECO:0000313" key="1">
    <source>
        <dbReference type="EMBL" id="MDS1270918.1"/>
    </source>
</evidence>
<reference evidence="2" key="1">
    <citation type="submission" date="2023-07" db="EMBL/GenBank/DDBJ databases">
        <title>Novel species in the genus Lipingzhangella isolated from Sambhar Salt Lake.</title>
        <authorList>
            <person name="Jiya N."/>
            <person name="Kajale S."/>
            <person name="Sharma A."/>
        </authorList>
    </citation>
    <scope>NUCLEOTIDE SEQUENCE [LARGE SCALE GENOMIC DNA]</scope>
    <source>
        <strain evidence="2">LS1_29</strain>
    </source>
</reference>
<dbReference type="InterPro" id="IPR019587">
    <property type="entry name" value="Polyketide_cyclase/dehydratase"/>
</dbReference>
<dbReference type="Gene3D" id="3.30.530.20">
    <property type="match status" value="1"/>
</dbReference>
<dbReference type="PANTHER" id="PTHR36166">
    <property type="entry name" value="CHROMOSOME 9, WHOLE GENOME SHOTGUN SEQUENCE"/>
    <property type="match status" value="1"/>
</dbReference>
<dbReference type="RefSeq" id="WP_310912472.1">
    <property type="nucleotide sequence ID" value="NZ_JAVLVT010000005.1"/>
</dbReference>
<protein>
    <submittedName>
        <fullName evidence="1">SRPBCC domain-containing protein</fullName>
    </submittedName>
</protein>
<organism evidence="1 2">
    <name type="scientific">Lipingzhangella rawalii</name>
    <dbReference type="NCBI Taxonomy" id="2055835"/>
    <lineage>
        <taxon>Bacteria</taxon>
        <taxon>Bacillati</taxon>
        <taxon>Actinomycetota</taxon>
        <taxon>Actinomycetes</taxon>
        <taxon>Streptosporangiales</taxon>
        <taxon>Nocardiopsidaceae</taxon>
        <taxon>Lipingzhangella</taxon>
    </lineage>
</organism>
<dbReference type="CDD" id="cd07822">
    <property type="entry name" value="SRPBCC_4"/>
    <property type="match status" value="1"/>
</dbReference>
<name>A0ABU2H6L2_9ACTN</name>
<accession>A0ABU2H6L2</accession>
<dbReference type="Pfam" id="PF10604">
    <property type="entry name" value="Polyketide_cyc2"/>
    <property type="match status" value="1"/>
</dbReference>
<dbReference type="SUPFAM" id="SSF55961">
    <property type="entry name" value="Bet v1-like"/>
    <property type="match status" value="1"/>
</dbReference>
<comment type="caution">
    <text evidence="1">The sequence shown here is derived from an EMBL/GenBank/DDBJ whole genome shotgun (WGS) entry which is preliminary data.</text>
</comment>